<dbReference type="Gene3D" id="2.60.120.470">
    <property type="entry name" value="PITH domain"/>
    <property type="match status" value="1"/>
</dbReference>
<protein>
    <recommendedName>
        <fullName evidence="2">PITH domain-containing protein</fullName>
    </recommendedName>
</protein>
<dbReference type="InterPro" id="IPR010400">
    <property type="entry name" value="PITH_dom"/>
</dbReference>
<dbReference type="PROSITE" id="PS51532">
    <property type="entry name" value="PITH"/>
    <property type="match status" value="1"/>
</dbReference>
<dbReference type="AlphaFoldDB" id="C5LHQ7"/>
<feature type="domain" description="PITH" evidence="2">
    <location>
        <begin position="1"/>
        <end position="166"/>
    </location>
</feature>
<dbReference type="InParanoid" id="C5LHQ7"/>
<dbReference type="GeneID" id="9048078"/>
<dbReference type="RefSeq" id="XP_002771845.1">
    <property type="nucleotide sequence ID" value="XM_002771799.1"/>
</dbReference>
<accession>C5LHQ7</accession>
<evidence type="ECO:0000313" key="3">
    <source>
        <dbReference type="EMBL" id="EER03661.1"/>
    </source>
</evidence>
<dbReference type="SUPFAM" id="SSF49785">
    <property type="entry name" value="Galactose-binding domain-like"/>
    <property type="match status" value="1"/>
</dbReference>
<dbReference type="PANTHER" id="PTHR12175:SF5">
    <property type="entry name" value="OS03G0795500 PROTEIN"/>
    <property type="match status" value="1"/>
</dbReference>
<evidence type="ECO:0000313" key="4">
    <source>
        <dbReference type="Proteomes" id="UP000007800"/>
    </source>
</evidence>
<dbReference type="OrthoDB" id="2121326at2759"/>
<dbReference type="OMA" id="PCTQELT"/>
<name>C5LHQ7_PERM5</name>
<gene>
    <name evidence="3" type="ORF">Pmar_PMAR022958</name>
</gene>
<dbReference type="FunCoup" id="C5LHQ7">
    <property type="interactions" value="895"/>
</dbReference>
<proteinExistence type="inferred from homology"/>
<comment type="similarity">
    <text evidence="1">Belongs to the PITHD1 family.</text>
</comment>
<organism evidence="4">
    <name type="scientific">Perkinsus marinus (strain ATCC 50983 / TXsc)</name>
    <dbReference type="NCBI Taxonomy" id="423536"/>
    <lineage>
        <taxon>Eukaryota</taxon>
        <taxon>Sar</taxon>
        <taxon>Alveolata</taxon>
        <taxon>Perkinsozoa</taxon>
        <taxon>Perkinsea</taxon>
        <taxon>Perkinsida</taxon>
        <taxon>Perkinsidae</taxon>
        <taxon>Perkinsus</taxon>
    </lineage>
</organism>
<dbReference type="EMBL" id="GG682149">
    <property type="protein sequence ID" value="EER03661.1"/>
    <property type="molecule type" value="Genomic_DNA"/>
</dbReference>
<dbReference type="Pfam" id="PF06201">
    <property type="entry name" value="PITH"/>
    <property type="match status" value="1"/>
</dbReference>
<dbReference type="Proteomes" id="UP000007800">
    <property type="component" value="Unassembled WGS sequence"/>
</dbReference>
<dbReference type="InterPro" id="IPR045099">
    <property type="entry name" value="PITH1-like"/>
</dbReference>
<reference evidence="3 4" key="1">
    <citation type="submission" date="2008-07" db="EMBL/GenBank/DDBJ databases">
        <authorList>
            <person name="El-Sayed N."/>
            <person name="Caler E."/>
            <person name="Inman J."/>
            <person name="Amedeo P."/>
            <person name="Hass B."/>
            <person name="Wortman J."/>
        </authorList>
    </citation>
    <scope>NUCLEOTIDE SEQUENCE [LARGE SCALE GENOMIC DNA]</scope>
    <source>
        <strain evidence="4">ATCC 50983 / TXsc</strain>
    </source>
</reference>
<sequence>MLSLNNLIDPASLECLNEDPKHPVKNLLQPNTSLFLQSDPTVDHQLLIRMEFRQTVKVRAIKVGLKRQMVDDETCPSLIKVFINRLSIGFQDAEGDEPVQVIQLDDPSQSAEAFQLRIAKFQNVKSLQIFVEDNFGSDMTRINHIEVFGALGENTDMSSKLDKSGG</sequence>
<dbReference type="GO" id="GO:0005737">
    <property type="term" value="C:cytoplasm"/>
    <property type="evidence" value="ECO:0007669"/>
    <property type="project" value="UniProtKB-ARBA"/>
</dbReference>
<dbReference type="PANTHER" id="PTHR12175">
    <property type="entry name" value="AD039 HT014 THIOREDOXIN FAMILY TRP26"/>
    <property type="match status" value="1"/>
</dbReference>
<keyword evidence="4" id="KW-1185">Reference proteome</keyword>
<evidence type="ECO:0000259" key="2">
    <source>
        <dbReference type="PROSITE" id="PS51532"/>
    </source>
</evidence>
<evidence type="ECO:0000256" key="1">
    <source>
        <dbReference type="ARBA" id="ARBA00025788"/>
    </source>
</evidence>
<dbReference type="InterPro" id="IPR037047">
    <property type="entry name" value="PITH_dom_sf"/>
</dbReference>
<dbReference type="InterPro" id="IPR008979">
    <property type="entry name" value="Galactose-bd-like_sf"/>
</dbReference>